<evidence type="ECO:0000256" key="1">
    <source>
        <dbReference type="SAM" id="MobiDB-lite"/>
    </source>
</evidence>
<dbReference type="InterPro" id="IPR016047">
    <property type="entry name" value="M23ase_b-sheet_dom"/>
</dbReference>
<sequence>MVKRNLFNFFRNKGFYLAIGVCALAIVAVAGVVNYQSSMQDQQIAENAAGFEDVPESASGADAVADNRTEDNDYDMDYTEGYNADEVQEILNEMQEEAARAQSDAIAANSGEVSGVDGAQTSGEEDQESTGESAQSTFAGFDGTQKMSWPVQGDILLDYSMDTTVYYKTLDQYKCNPGVLIATSINTPVNAAYEGTVASVTNDAALGTVVTIDMGNGYQASYGQLKDVTVEAGNTVEKGQTIGTVAQPTKYFGEEGSHLYFQLTKDGQPTDPKTFME</sequence>
<dbReference type="GO" id="GO:0004222">
    <property type="term" value="F:metalloendopeptidase activity"/>
    <property type="evidence" value="ECO:0007669"/>
    <property type="project" value="TreeGrafter"/>
</dbReference>
<dbReference type="PANTHER" id="PTHR21666:SF270">
    <property type="entry name" value="MUREIN HYDROLASE ACTIVATOR ENVC"/>
    <property type="match status" value="1"/>
</dbReference>
<organism evidence="3 4">
    <name type="scientific">Catenibacillus scindens</name>
    <dbReference type="NCBI Taxonomy" id="673271"/>
    <lineage>
        <taxon>Bacteria</taxon>
        <taxon>Bacillati</taxon>
        <taxon>Bacillota</taxon>
        <taxon>Clostridia</taxon>
        <taxon>Lachnospirales</taxon>
        <taxon>Lachnospiraceae</taxon>
        <taxon>Catenibacillus</taxon>
    </lineage>
</organism>
<dbReference type="EMBL" id="JACHFW010000001">
    <property type="protein sequence ID" value="MBB5263371.1"/>
    <property type="molecule type" value="Genomic_DNA"/>
</dbReference>
<evidence type="ECO:0000313" key="4">
    <source>
        <dbReference type="Proteomes" id="UP000543642"/>
    </source>
</evidence>
<evidence type="ECO:0000259" key="2">
    <source>
        <dbReference type="Pfam" id="PF01551"/>
    </source>
</evidence>
<dbReference type="AlphaFoldDB" id="A0A7W8H7M2"/>
<dbReference type="Proteomes" id="UP000543642">
    <property type="component" value="Unassembled WGS sequence"/>
</dbReference>
<comment type="caution">
    <text evidence="3">The sequence shown here is derived from an EMBL/GenBank/DDBJ whole genome shotgun (WGS) entry which is preliminary data.</text>
</comment>
<name>A0A7W8H7M2_9FIRM</name>
<dbReference type="Gene3D" id="2.70.70.10">
    <property type="entry name" value="Glucose Permease (Domain IIA)"/>
    <property type="match status" value="1"/>
</dbReference>
<dbReference type="InterPro" id="IPR011055">
    <property type="entry name" value="Dup_hybrid_motif"/>
</dbReference>
<dbReference type="RefSeq" id="WP_183771017.1">
    <property type="nucleotide sequence ID" value="NZ_JACHFW010000001.1"/>
</dbReference>
<feature type="domain" description="M23ase beta-sheet core" evidence="2">
    <location>
        <begin position="176"/>
        <end position="272"/>
    </location>
</feature>
<dbReference type="SUPFAM" id="SSF51261">
    <property type="entry name" value="Duplicated hybrid motif"/>
    <property type="match status" value="1"/>
</dbReference>
<dbReference type="Pfam" id="PF01551">
    <property type="entry name" value="Peptidase_M23"/>
    <property type="match status" value="1"/>
</dbReference>
<dbReference type="PANTHER" id="PTHR21666">
    <property type="entry name" value="PEPTIDASE-RELATED"/>
    <property type="match status" value="1"/>
</dbReference>
<reference evidence="3 4" key="1">
    <citation type="submission" date="2020-08" db="EMBL/GenBank/DDBJ databases">
        <title>Genomic Encyclopedia of Type Strains, Phase IV (KMG-IV): sequencing the most valuable type-strain genomes for metagenomic binning, comparative biology and taxonomic classification.</title>
        <authorList>
            <person name="Goeker M."/>
        </authorList>
    </citation>
    <scope>NUCLEOTIDE SEQUENCE [LARGE SCALE GENOMIC DNA]</scope>
    <source>
        <strain evidence="3 4">DSM 106146</strain>
    </source>
</reference>
<dbReference type="InterPro" id="IPR050570">
    <property type="entry name" value="Cell_wall_metabolism_enzyme"/>
</dbReference>
<gene>
    <name evidence="3" type="ORF">HNP82_000465</name>
</gene>
<feature type="region of interest" description="Disordered" evidence="1">
    <location>
        <begin position="109"/>
        <end position="143"/>
    </location>
</feature>
<evidence type="ECO:0000313" key="3">
    <source>
        <dbReference type="EMBL" id="MBB5263371.1"/>
    </source>
</evidence>
<keyword evidence="4" id="KW-1185">Reference proteome</keyword>
<protein>
    <submittedName>
        <fullName evidence="3">Septal ring factor EnvC (AmiA/AmiB activator)</fullName>
    </submittedName>
</protein>
<dbReference type="CDD" id="cd12797">
    <property type="entry name" value="M23_peptidase"/>
    <property type="match status" value="1"/>
</dbReference>
<proteinExistence type="predicted"/>
<accession>A0A7W8H7M2</accession>